<name>A0A9D5Q4Z0_9BACT</name>
<proteinExistence type="predicted"/>
<reference evidence="1" key="1">
    <citation type="submission" date="2019-11" db="EMBL/GenBank/DDBJ databases">
        <title>Microbial mats filling the niche in hypersaline microbial mats.</title>
        <authorList>
            <person name="Wong H.L."/>
            <person name="Macleod F.I."/>
            <person name="White R.A. III"/>
            <person name="Burns B.P."/>
        </authorList>
    </citation>
    <scope>NUCLEOTIDE SEQUENCE</scope>
    <source>
        <strain evidence="1">Rbin_158</strain>
    </source>
</reference>
<accession>A0A9D5Q4Z0</accession>
<evidence type="ECO:0000313" key="1">
    <source>
        <dbReference type="EMBL" id="MBD3323401.1"/>
    </source>
</evidence>
<dbReference type="SUPFAM" id="SSF53850">
    <property type="entry name" value="Periplasmic binding protein-like II"/>
    <property type="match status" value="1"/>
</dbReference>
<feature type="non-terminal residue" evidence="1">
    <location>
        <position position="197"/>
    </location>
</feature>
<gene>
    <name evidence="1" type="ORF">GF339_02385</name>
</gene>
<dbReference type="EMBL" id="WJJP01000070">
    <property type="protein sequence ID" value="MBD3323401.1"/>
    <property type="molecule type" value="Genomic_DNA"/>
</dbReference>
<evidence type="ECO:0000313" key="2">
    <source>
        <dbReference type="Proteomes" id="UP000649604"/>
    </source>
</evidence>
<dbReference type="AlphaFoldDB" id="A0A9D5Q4Z0"/>
<dbReference type="Pfam" id="PF01547">
    <property type="entry name" value="SBP_bac_1"/>
    <property type="match status" value="1"/>
</dbReference>
<dbReference type="PANTHER" id="PTHR43649:SF12">
    <property type="entry name" value="DIACETYLCHITOBIOSE BINDING PROTEIN DASA"/>
    <property type="match status" value="1"/>
</dbReference>
<dbReference type="Gene3D" id="3.40.190.10">
    <property type="entry name" value="Periplasmic binding protein-like II"/>
    <property type="match status" value="2"/>
</dbReference>
<dbReference type="Proteomes" id="UP000649604">
    <property type="component" value="Unassembled WGS sequence"/>
</dbReference>
<comment type="caution">
    <text evidence="1">The sequence shown here is derived from an EMBL/GenBank/DDBJ whole genome shotgun (WGS) entry which is preliminary data.</text>
</comment>
<dbReference type="InterPro" id="IPR006059">
    <property type="entry name" value="SBP"/>
</dbReference>
<organism evidence="1 2">
    <name type="scientific">candidate division KSB3 bacterium</name>
    <dbReference type="NCBI Taxonomy" id="2044937"/>
    <lineage>
        <taxon>Bacteria</taxon>
        <taxon>candidate division KSB3</taxon>
    </lineage>
</organism>
<sequence length="197" mass="22584">MKRSQKRYGLILAITLLVTLMLASASFAEFNWRKFEGMELRVLLNRHPWQEKIEPFIPEFEELTGMKVFVEVYPEDQFRAKRTVEMASGVANIDVTMMIMAQEGRKYKQAGWVIPLEELIANPDATNPDYDVDDFLKGAWEAAQVEGTQVGVPVTMEVHPMLFYRKDLLEEHGIAVPQTMEELEAAAKKLMLDTDND</sequence>
<dbReference type="PANTHER" id="PTHR43649">
    <property type="entry name" value="ARABINOSE-BINDING PROTEIN-RELATED"/>
    <property type="match status" value="1"/>
</dbReference>
<dbReference type="InterPro" id="IPR050490">
    <property type="entry name" value="Bact_solute-bd_prot1"/>
</dbReference>
<protein>
    <submittedName>
        <fullName evidence="1">Extracellular solute-binding protein</fullName>
    </submittedName>
</protein>